<dbReference type="Pfam" id="PF11981">
    <property type="entry name" value="DUF3482"/>
    <property type="match status" value="1"/>
</dbReference>
<comment type="caution">
    <text evidence="2">The sequence shown here is derived from an EMBL/GenBank/DDBJ whole genome shotgun (WGS) entry which is preliminary data.</text>
</comment>
<dbReference type="PANTHER" id="PTHR42714:SF7">
    <property type="entry name" value="G DOMAIN-CONTAINING PROTEIN"/>
    <property type="match status" value="1"/>
</dbReference>
<evidence type="ECO:0000259" key="1">
    <source>
        <dbReference type="Pfam" id="PF01926"/>
    </source>
</evidence>
<dbReference type="CDD" id="cd00882">
    <property type="entry name" value="Ras_like_GTPase"/>
    <property type="match status" value="1"/>
</dbReference>
<dbReference type="Gene3D" id="3.40.50.300">
    <property type="entry name" value="P-loop containing nucleotide triphosphate hydrolases"/>
    <property type="match status" value="1"/>
</dbReference>
<dbReference type="InterPro" id="IPR006073">
    <property type="entry name" value="GTP-bd"/>
</dbReference>
<sequence>MTRPLRIAVVGHTNTGKTSLMRTLTRDTGFGEVSSRPSTTRHVEGARLLADGEVLVELYDTPGLEDPIALLERLEAIEAPGGERLDDTTRIERFLATPVAGHRFEQEAKVLRQMLASDAAFYVVDVRDPVLAKHRDELAILGGCAIPLLPVLNFVRDPAANESSWREALARLGLHAVVRFDTVAPERDGERRLYEKLATLVDTHRPGLDRLVACREREAQARHAAALRLVAGLLVDVAAARVAVATEAQAIERAVAALHERVRRREQACVDALLALYRFRPDDVDAGDLPLLDGRWESDLFNPETFRAMGVRLGTGAAAGAAAGVGIDLMLGGLTLGAAAALGALAGGGWQAVRQFGNLVVEKLRGQRELSVDDAILRLLALRQLRLLDALESRGHAAIAPIRLVDPHVRQWREGAIPELVLRARVHPEWSRLFAASGDDEARDEAVGVLAALLSETAGT</sequence>
<dbReference type="SUPFAM" id="SSF52540">
    <property type="entry name" value="P-loop containing nucleoside triphosphate hydrolases"/>
    <property type="match status" value="1"/>
</dbReference>
<dbReference type="InterPro" id="IPR021871">
    <property type="entry name" value="DUF3482"/>
</dbReference>
<name>A0ABX1NTL6_9RHOO</name>
<dbReference type="Proteomes" id="UP000633943">
    <property type="component" value="Unassembled WGS sequence"/>
</dbReference>
<evidence type="ECO:0000313" key="2">
    <source>
        <dbReference type="EMBL" id="NMG15354.1"/>
    </source>
</evidence>
<gene>
    <name evidence="2" type="ORF">GPA24_07325</name>
</gene>
<dbReference type="Pfam" id="PF01926">
    <property type="entry name" value="MMR_HSR1"/>
    <property type="match status" value="1"/>
</dbReference>
<reference evidence="2 3" key="1">
    <citation type="submission" date="2019-12" db="EMBL/GenBank/DDBJ databases">
        <title>Comparative genomics gives insights into the taxonomy of the Azoarcus-Aromatoleum group and reveals separate origins of nif in the plant-associated Azoarcus and non-plant-associated Aromatoleum sub-groups.</title>
        <authorList>
            <person name="Lafos M."/>
            <person name="Maluk M."/>
            <person name="Batista M."/>
            <person name="Junghare M."/>
            <person name="Carmona M."/>
            <person name="Faoro H."/>
            <person name="Cruz L.M."/>
            <person name="Battistoni F."/>
            <person name="De Souza E."/>
            <person name="Pedrosa F."/>
            <person name="Chen W.-M."/>
            <person name="Poole P.S."/>
            <person name="Dixon R.A."/>
            <person name="James E.K."/>
        </authorList>
    </citation>
    <scope>NUCLEOTIDE SEQUENCE [LARGE SCALE GENOMIC DNA]</scope>
    <source>
        <strain evidence="2 3">PbN1</strain>
    </source>
</reference>
<accession>A0ABX1NTL6</accession>
<proteinExistence type="predicted"/>
<feature type="domain" description="G" evidence="1">
    <location>
        <begin position="6"/>
        <end position="128"/>
    </location>
</feature>
<dbReference type="EMBL" id="WTVP01000014">
    <property type="protein sequence ID" value="NMG15354.1"/>
    <property type="molecule type" value="Genomic_DNA"/>
</dbReference>
<dbReference type="RefSeq" id="WP_169202035.1">
    <property type="nucleotide sequence ID" value="NZ_CP059467.1"/>
</dbReference>
<dbReference type="PANTHER" id="PTHR42714">
    <property type="entry name" value="TRNA MODIFICATION GTPASE GTPBP3"/>
    <property type="match status" value="1"/>
</dbReference>
<protein>
    <submittedName>
        <fullName evidence="2">DUF3482 domain-containing protein</fullName>
    </submittedName>
</protein>
<dbReference type="InterPro" id="IPR027417">
    <property type="entry name" value="P-loop_NTPase"/>
</dbReference>
<organism evidence="2 3">
    <name type="scientific">Aromatoleum bremense</name>
    <dbReference type="NCBI Taxonomy" id="76115"/>
    <lineage>
        <taxon>Bacteria</taxon>
        <taxon>Pseudomonadati</taxon>
        <taxon>Pseudomonadota</taxon>
        <taxon>Betaproteobacteria</taxon>
        <taxon>Rhodocyclales</taxon>
        <taxon>Rhodocyclaceae</taxon>
        <taxon>Aromatoleum</taxon>
    </lineage>
</organism>
<keyword evidence="3" id="KW-1185">Reference proteome</keyword>
<evidence type="ECO:0000313" key="3">
    <source>
        <dbReference type="Proteomes" id="UP000633943"/>
    </source>
</evidence>